<reference evidence="5 6" key="1">
    <citation type="submission" date="2016-04" db="EMBL/GenBank/DDBJ databases">
        <authorList>
            <person name="Evans L.H."/>
            <person name="Alamgir A."/>
            <person name="Owens N."/>
            <person name="Weber N.D."/>
            <person name="Virtaneva K."/>
            <person name="Barbian K."/>
            <person name="Babar A."/>
            <person name="Rosenke K."/>
        </authorList>
    </citation>
    <scope>NUCLEOTIDE SEQUENCE [LARGE SCALE GENOMIC DNA]</scope>
    <source>
        <strain evidence="5 6">IFM 0406</strain>
    </source>
</reference>
<feature type="compositionally biased region" description="Basic and acidic residues" evidence="3">
    <location>
        <begin position="15"/>
        <end position="25"/>
    </location>
</feature>
<sequence length="212" mass="23818">MYDPRMPSKPRRSPRPQERQRDPERTRRLILDAATAEFGAHGFAGARISAIAARAGVNQQLISYYFDGKEGLYQAMSQQWRERQRHLTPPGTPFPEQMRRYVMEALHNPDGVRLLAWGGLEYTRPTDDPDHAPRTRMLAESVEELRTAQAEGRLPADIDPACLLVMLMAAAMAPTTLPQVIDGLTGADSHSPDFLHHFADQMVIVARHLGLE</sequence>
<protein>
    <submittedName>
        <fullName evidence="5">TetR family transcriptional regulator</fullName>
    </submittedName>
</protein>
<keyword evidence="1 2" id="KW-0238">DNA-binding</keyword>
<dbReference type="PANTHER" id="PTHR30328:SF54">
    <property type="entry name" value="HTH-TYPE TRANSCRIPTIONAL REPRESSOR SCO4008"/>
    <property type="match status" value="1"/>
</dbReference>
<dbReference type="EMBL" id="LWGR01000007">
    <property type="protein sequence ID" value="KZM72771.1"/>
    <property type="molecule type" value="Genomic_DNA"/>
</dbReference>
<keyword evidence="6" id="KW-1185">Reference proteome</keyword>
<dbReference type="GO" id="GO:0003677">
    <property type="term" value="F:DNA binding"/>
    <property type="evidence" value="ECO:0007669"/>
    <property type="project" value="UniProtKB-UniRule"/>
</dbReference>
<name>A0A164LV22_9NOCA</name>
<feature type="domain" description="HTH tetR-type" evidence="4">
    <location>
        <begin position="24"/>
        <end position="84"/>
    </location>
</feature>
<evidence type="ECO:0000256" key="3">
    <source>
        <dbReference type="SAM" id="MobiDB-lite"/>
    </source>
</evidence>
<dbReference type="InterPro" id="IPR041467">
    <property type="entry name" value="Sco4008_C"/>
</dbReference>
<dbReference type="PROSITE" id="PS50977">
    <property type="entry name" value="HTH_TETR_2"/>
    <property type="match status" value="1"/>
</dbReference>
<dbReference type="STRING" id="455432.AWN90_28790"/>
<dbReference type="SUPFAM" id="SSF48498">
    <property type="entry name" value="Tetracyclin repressor-like, C-terminal domain"/>
    <property type="match status" value="1"/>
</dbReference>
<dbReference type="InterPro" id="IPR050109">
    <property type="entry name" value="HTH-type_TetR-like_transc_reg"/>
</dbReference>
<dbReference type="AlphaFoldDB" id="A0A164LV22"/>
<feature type="DNA-binding region" description="H-T-H motif" evidence="2">
    <location>
        <begin position="47"/>
        <end position="66"/>
    </location>
</feature>
<feature type="region of interest" description="Disordered" evidence="3">
    <location>
        <begin position="1"/>
        <end position="25"/>
    </location>
</feature>
<dbReference type="InterPro" id="IPR009057">
    <property type="entry name" value="Homeodomain-like_sf"/>
</dbReference>
<evidence type="ECO:0000313" key="6">
    <source>
        <dbReference type="Proteomes" id="UP000076512"/>
    </source>
</evidence>
<evidence type="ECO:0000256" key="1">
    <source>
        <dbReference type="ARBA" id="ARBA00023125"/>
    </source>
</evidence>
<evidence type="ECO:0000313" key="5">
    <source>
        <dbReference type="EMBL" id="KZM72771.1"/>
    </source>
</evidence>
<comment type="caution">
    <text evidence="5">The sequence shown here is derived from an EMBL/GenBank/DDBJ whole genome shotgun (WGS) entry which is preliminary data.</text>
</comment>
<organism evidence="5 6">
    <name type="scientific">Nocardia terpenica</name>
    <dbReference type="NCBI Taxonomy" id="455432"/>
    <lineage>
        <taxon>Bacteria</taxon>
        <taxon>Bacillati</taxon>
        <taxon>Actinomycetota</taxon>
        <taxon>Actinomycetes</taxon>
        <taxon>Mycobacteriales</taxon>
        <taxon>Nocardiaceae</taxon>
        <taxon>Nocardia</taxon>
    </lineage>
</organism>
<dbReference type="SUPFAM" id="SSF46689">
    <property type="entry name" value="Homeodomain-like"/>
    <property type="match status" value="1"/>
</dbReference>
<dbReference type="Proteomes" id="UP000076512">
    <property type="component" value="Unassembled WGS sequence"/>
</dbReference>
<dbReference type="Pfam" id="PF17926">
    <property type="entry name" value="TetR_C_21"/>
    <property type="match status" value="1"/>
</dbReference>
<evidence type="ECO:0000259" key="4">
    <source>
        <dbReference type="PROSITE" id="PS50977"/>
    </source>
</evidence>
<proteinExistence type="predicted"/>
<gene>
    <name evidence="5" type="ORF">AWN90_28790</name>
</gene>
<dbReference type="Pfam" id="PF00440">
    <property type="entry name" value="TetR_N"/>
    <property type="match status" value="1"/>
</dbReference>
<dbReference type="PRINTS" id="PR00455">
    <property type="entry name" value="HTHTETR"/>
</dbReference>
<dbReference type="GO" id="GO:0006355">
    <property type="term" value="P:regulation of DNA-templated transcription"/>
    <property type="evidence" value="ECO:0007669"/>
    <property type="project" value="UniProtKB-ARBA"/>
</dbReference>
<dbReference type="PANTHER" id="PTHR30328">
    <property type="entry name" value="TRANSCRIPTIONAL REPRESSOR"/>
    <property type="match status" value="1"/>
</dbReference>
<evidence type="ECO:0000256" key="2">
    <source>
        <dbReference type="PROSITE-ProRule" id="PRU00335"/>
    </source>
</evidence>
<dbReference type="InterPro" id="IPR036271">
    <property type="entry name" value="Tet_transcr_reg_TetR-rel_C_sf"/>
</dbReference>
<accession>A0A164LV22</accession>
<dbReference type="InterPro" id="IPR001647">
    <property type="entry name" value="HTH_TetR"/>
</dbReference>
<dbReference type="Gene3D" id="1.10.357.10">
    <property type="entry name" value="Tetracycline Repressor, domain 2"/>
    <property type="match status" value="1"/>
</dbReference>